<feature type="non-terminal residue" evidence="2">
    <location>
        <position position="77"/>
    </location>
</feature>
<reference evidence="2" key="2">
    <citation type="submission" date="2013-05" db="EMBL/GenBank/DDBJ databases">
        <authorList>
            <person name="Carter J.-M."/>
            <person name="Baker S.C."/>
            <person name="Pink R."/>
            <person name="Carter D.R.F."/>
            <person name="Collins A."/>
            <person name="Tomlin J."/>
            <person name="Gibbs M."/>
            <person name="Breuker C.J."/>
        </authorList>
    </citation>
    <scope>NUCLEOTIDE SEQUENCE</scope>
    <source>
        <tissue evidence="2">Ovary</tissue>
    </source>
</reference>
<protein>
    <submittedName>
        <fullName evidence="2">Polyprotein</fullName>
    </submittedName>
</protein>
<dbReference type="PROSITE" id="PS50878">
    <property type="entry name" value="RT_POL"/>
    <property type="match status" value="1"/>
</dbReference>
<dbReference type="EMBL" id="GAIX01002786">
    <property type="protein sequence ID" value="JAA89774.1"/>
    <property type="molecule type" value="Transcribed_RNA"/>
</dbReference>
<dbReference type="InterPro" id="IPR043128">
    <property type="entry name" value="Rev_trsase/Diguanyl_cyclase"/>
</dbReference>
<dbReference type="PANTHER" id="PTHR33064:SF37">
    <property type="entry name" value="RIBONUCLEASE H"/>
    <property type="match status" value="1"/>
</dbReference>
<accession>S4PFR8</accession>
<reference evidence="2" key="1">
    <citation type="journal article" date="2013" name="BMC Genomics">
        <title>Unscrambling butterfly oogenesis.</title>
        <authorList>
            <person name="Carter J.M."/>
            <person name="Baker S.C."/>
            <person name="Pink R."/>
            <person name="Carter D.R."/>
            <person name="Collins A."/>
            <person name="Tomlin J."/>
            <person name="Gibbs M."/>
            <person name="Breuker C.J."/>
        </authorList>
    </citation>
    <scope>NUCLEOTIDE SEQUENCE</scope>
    <source>
        <tissue evidence="2">Ovary</tissue>
    </source>
</reference>
<dbReference type="InterPro" id="IPR043502">
    <property type="entry name" value="DNA/RNA_pol_sf"/>
</dbReference>
<dbReference type="InterPro" id="IPR000477">
    <property type="entry name" value="RT_dom"/>
</dbReference>
<organism evidence="2">
    <name type="scientific">Pararge aegeria</name>
    <name type="common">speckled wood butterfly</name>
    <dbReference type="NCBI Taxonomy" id="116150"/>
    <lineage>
        <taxon>Eukaryota</taxon>
        <taxon>Metazoa</taxon>
        <taxon>Ecdysozoa</taxon>
        <taxon>Arthropoda</taxon>
        <taxon>Hexapoda</taxon>
        <taxon>Insecta</taxon>
        <taxon>Pterygota</taxon>
        <taxon>Neoptera</taxon>
        <taxon>Endopterygota</taxon>
        <taxon>Lepidoptera</taxon>
        <taxon>Glossata</taxon>
        <taxon>Ditrysia</taxon>
        <taxon>Papilionoidea</taxon>
        <taxon>Nymphalidae</taxon>
        <taxon>Satyrinae</taxon>
        <taxon>Satyrini</taxon>
        <taxon>Parargina</taxon>
        <taxon>Pararge</taxon>
    </lineage>
</organism>
<evidence type="ECO:0000259" key="1">
    <source>
        <dbReference type="PROSITE" id="PS50878"/>
    </source>
</evidence>
<dbReference type="Gene3D" id="3.30.70.270">
    <property type="match status" value="1"/>
</dbReference>
<evidence type="ECO:0000313" key="2">
    <source>
        <dbReference type="EMBL" id="JAA89774.1"/>
    </source>
</evidence>
<feature type="domain" description="Reverse transcriptase" evidence="1">
    <location>
        <begin position="1"/>
        <end position="68"/>
    </location>
</feature>
<dbReference type="PANTHER" id="PTHR33064">
    <property type="entry name" value="POL PROTEIN"/>
    <property type="match status" value="1"/>
</dbReference>
<dbReference type="SUPFAM" id="SSF56672">
    <property type="entry name" value="DNA/RNA polymerases"/>
    <property type="match status" value="1"/>
</dbReference>
<dbReference type="GO" id="GO:0071897">
    <property type="term" value="P:DNA biosynthetic process"/>
    <property type="evidence" value="ECO:0007669"/>
    <property type="project" value="UniProtKB-ARBA"/>
</dbReference>
<name>S4PFR8_9NEOP</name>
<sequence>MSKTLRPYLESGEVLVYIDDVLILSNTIHEGLLILRKVLQTLTDSGLSINLKKCSFLCTKIEYLGRTISQGQVQPSE</sequence>
<dbReference type="InterPro" id="IPR051320">
    <property type="entry name" value="Viral_Replic_Matur_Polypro"/>
</dbReference>
<dbReference type="AlphaFoldDB" id="S4PFR8"/>
<proteinExistence type="predicted"/>
<dbReference type="Pfam" id="PF00078">
    <property type="entry name" value="RVT_1"/>
    <property type="match status" value="1"/>
</dbReference>